<sequence length="128" mass="14571">RICSDPTRSTTISHLFSSSGLRGDNNLVKSRRFCYQQHLNSNIFSKASWRQISKVLAFSLQIRFNKICFSQGESPDRLSTVQLHPPALPSIIYTVYAFWFCSGATFDSPEKLPSSYASRNLNNCRQEV</sequence>
<dbReference type="EMBL" id="HG994369">
    <property type="protein sequence ID" value="CAF1925972.1"/>
    <property type="molecule type" value="Genomic_DNA"/>
</dbReference>
<feature type="non-terminal residue" evidence="1">
    <location>
        <position position="128"/>
    </location>
</feature>
<organism evidence="1">
    <name type="scientific">Brassica napus</name>
    <name type="common">Rape</name>
    <dbReference type="NCBI Taxonomy" id="3708"/>
    <lineage>
        <taxon>Eukaryota</taxon>
        <taxon>Viridiplantae</taxon>
        <taxon>Streptophyta</taxon>
        <taxon>Embryophyta</taxon>
        <taxon>Tracheophyta</taxon>
        <taxon>Spermatophyta</taxon>
        <taxon>Magnoliopsida</taxon>
        <taxon>eudicotyledons</taxon>
        <taxon>Gunneridae</taxon>
        <taxon>Pentapetalae</taxon>
        <taxon>rosids</taxon>
        <taxon>malvids</taxon>
        <taxon>Brassicales</taxon>
        <taxon>Brassicaceae</taxon>
        <taxon>Brassiceae</taxon>
        <taxon>Brassica</taxon>
    </lineage>
</organism>
<dbReference type="Proteomes" id="UP001295469">
    <property type="component" value="Chromosome C05"/>
</dbReference>
<gene>
    <name evidence="1" type="ORF">DARMORV10_C05P14000.1</name>
</gene>
<evidence type="ECO:0000313" key="1">
    <source>
        <dbReference type="EMBL" id="CAF1925972.1"/>
    </source>
</evidence>
<protein>
    <submittedName>
        <fullName evidence="1">(rape) hypothetical protein</fullName>
    </submittedName>
</protein>
<name>A0A816KTU7_BRANA</name>
<reference evidence="1" key="1">
    <citation type="submission" date="2021-01" db="EMBL/GenBank/DDBJ databases">
        <authorList>
            <consortium name="Genoscope - CEA"/>
            <person name="William W."/>
        </authorList>
    </citation>
    <scope>NUCLEOTIDE SEQUENCE</scope>
</reference>
<feature type="non-terminal residue" evidence="1">
    <location>
        <position position="1"/>
    </location>
</feature>
<dbReference type="AlphaFoldDB" id="A0A816KTU7"/>
<proteinExistence type="predicted"/>
<accession>A0A816KTU7</accession>